<proteinExistence type="predicted"/>
<gene>
    <name evidence="2" type="ORF">F2Q65_12910</name>
</gene>
<evidence type="ECO:0000313" key="2">
    <source>
        <dbReference type="EMBL" id="KAA6184213.1"/>
    </source>
</evidence>
<keyword evidence="1" id="KW-0732">Signal</keyword>
<dbReference type="AlphaFoldDB" id="A0A5M8FH55"/>
<dbReference type="OrthoDB" id="1546942at1236"/>
<keyword evidence="3" id="KW-1185">Reference proteome</keyword>
<dbReference type="RefSeq" id="WP_150093832.1">
    <property type="nucleotide sequence ID" value="NZ_VWXX01000022.1"/>
</dbReference>
<evidence type="ECO:0000313" key="3">
    <source>
        <dbReference type="Proteomes" id="UP000322981"/>
    </source>
</evidence>
<name>A0A5M8FH55_9GAMM</name>
<feature type="signal peptide" evidence="1">
    <location>
        <begin position="1"/>
        <end position="25"/>
    </location>
</feature>
<sequence length="129" mass="14110">MNLKRRPTNTSALTVSLFAAAMLLAADGAAESLPTDLEELQGWWRYDDPQFAWGCQDTDGQYRVAIGRWIDDDSAGKIVFGVGAEQKLGFYDAACVLSNKTHREAATRCTLMPTASQKGSRLPGPQQSR</sequence>
<dbReference type="EMBL" id="VWXX01000022">
    <property type="protein sequence ID" value="KAA6184213.1"/>
    <property type="molecule type" value="Genomic_DNA"/>
</dbReference>
<feature type="chain" id="PRO_5024417369" evidence="1">
    <location>
        <begin position="26"/>
        <end position="129"/>
    </location>
</feature>
<organism evidence="2 3">
    <name type="scientific">Thiohalocapsa marina</name>
    <dbReference type="NCBI Taxonomy" id="424902"/>
    <lineage>
        <taxon>Bacteria</taxon>
        <taxon>Pseudomonadati</taxon>
        <taxon>Pseudomonadota</taxon>
        <taxon>Gammaproteobacteria</taxon>
        <taxon>Chromatiales</taxon>
        <taxon>Chromatiaceae</taxon>
        <taxon>Thiohalocapsa</taxon>
    </lineage>
</organism>
<protein>
    <submittedName>
        <fullName evidence="2">Uncharacterized protein</fullName>
    </submittedName>
</protein>
<reference evidence="2 3" key="1">
    <citation type="submission" date="2019-09" db="EMBL/GenBank/DDBJ databases">
        <title>Whole-genome sequence of the purple sulfur bacterium Thiohalocapsa marina DSM 19078.</title>
        <authorList>
            <person name="Kyndt J.A."/>
            <person name="Meyer T.E."/>
        </authorList>
    </citation>
    <scope>NUCLEOTIDE SEQUENCE [LARGE SCALE GENOMIC DNA]</scope>
    <source>
        <strain evidence="2 3">DSM 19078</strain>
    </source>
</reference>
<evidence type="ECO:0000256" key="1">
    <source>
        <dbReference type="SAM" id="SignalP"/>
    </source>
</evidence>
<accession>A0A5M8FH55</accession>
<dbReference type="Proteomes" id="UP000322981">
    <property type="component" value="Unassembled WGS sequence"/>
</dbReference>
<comment type="caution">
    <text evidence="2">The sequence shown here is derived from an EMBL/GenBank/DDBJ whole genome shotgun (WGS) entry which is preliminary data.</text>
</comment>